<proteinExistence type="predicted"/>
<dbReference type="SMART" id="SM00382">
    <property type="entry name" value="AAA"/>
    <property type="match status" value="1"/>
</dbReference>
<dbReference type="Gene3D" id="2.40.50.100">
    <property type="match status" value="1"/>
</dbReference>
<dbReference type="InterPro" id="IPR003439">
    <property type="entry name" value="ABC_transporter-like_ATP-bd"/>
</dbReference>
<dbReference type="RefSeq" id="WP_166954184.1">
    <property type="nucleotide sequence ID" value="NZ_JAASQI010000007.1"/>
</dbReference>
<accession>A0ABX0V413</accession>
<dbReference type="Pfam" id="PF00005">
    <property type="entry name" value="ABC_tran"/>
    <property type="match status" value="1"/>
</dbReference>
<evidence type="ECO:0000256" key="1">
    <source>
        <dbReference type="ARBA" id="ARBA00022448"/>
    </source>
</evidence>
<dbReference type="InterPro" id="IPR013611">
    <property type="entry name" value="Transp-assoc_OB_typ2"/>
</dbReference>
<dbReference type="EMBL" id="JAASQI010000007">
    <property type="protein sequence ID" value="NIJ59120.1"/>
    <property type="molecule type" value="Genomic_DNA"/>
</dbReference>
<protein>
    <submittedName>
        <fullName evidence="5">Spermidine/putrescine transport system ATP-binding protein</fullName>
    </submittedName>
</protein>
<keyword evidence="2" id="KW-0547">Nucleotide-binding</keyword>
<dbReference type="PROSITE" id="PS50893">
    <property type="entry name" value="ABC_TRANSPORTER_2"/>
    <property type="match status" value="1"/>
</dbReference>
<dbReference type="Gene3D" id="3.40.50.300">
    <property type="entry name" value="P-loop containing nucleotide triphosphate hydrolases"/>
    <property type="match status" value="1"/>
</dbReference>
<evidence type="ECO:0000256" key="3">
    <source>
        <dbReference type="ARBA" id="ARBA00022840"/>
    </source>
</evidence>
<dbReference type="PANTHER" id="PTHR42781:SF4">
    <property type="entry name" value="SPERMIDINE_PUTRESCINE IMPORT ATP-BINDING PROTEIN POTA"/>
    <property type="match status" value="1"/>
</dbReference>
<keyword evidence="3 5" id="KW-0067">ATP-binding</keyword>
<evidence type="ECO:0000313" key="5">
    <source>
        <dbReference type="EMBL" id="NIJ59120.1"/>
    </source>
</evidence>
<organism evidence="5 6">
    <name type="scientific">Pseudochelatococcus lubricantis</name>
    <dbReference type="NCBI Taxonomy" id="1538102"/>
    <lineage>
        <taxon>Bacteria</taxon>
        <taxon>Pseudomonadati</taxon>
        <taxon>Pseudomonadota</taxon>
        <taxon>Alphaproteobacteria</taxon>
        <taxon>Hyphomicrobiales</taxon>
        <taxon>Chelatococcaceae</taxon>
        <taxon>Pseudochelatococcus</taxon>
    </lineage>
</organism>
<sequence>MNAHTANPTAARRGSSITTRRLSKTFNGVTVLQPTDLEIPAGEILVLLGPSGCGKTTLLRLIAGLEQPDGPDMIRFDGEDVGGVPIEKRNVGMVFQSYALFPNMTVAENVAYGLKIRRIGRAQREAETRRLLALVGMDEYADRRISAISGGQRQRTALARALAIKPRVLLLDEPLAALDAVLRERLRVEIGLLLREFGITAVYVTHDQAEAMAIGDRIAVMQRGRIAQIGAPQTIYHRPANDFVADFVGTMNRLEGRVAGGVLAIEGDGTHARLDVGGPDRTAAICFRPEAARLSAGEAAVAARVVASTFFGATQRLVAEVAPGRRLQLDLSSSLSFTPGQIVAFDIDPQAIIEFQQEA</sequence>
<dbReference type="GO" id="GO:0005524">
    <property type="term" value="F:ATP binding"/>
    <property type="evidence" value="ECO:0007669"/>
    <property type="project" value="UniProtKB-KW"/>
</dbReference>
<comment type="caution">
    <text evidence="5">The sequence shown here is derived from an EMBL/GenBank/DDBJ whole genome shotgun (WGS) entry which is preliminary data.</text>
</comment>
<dbReference type="InterPro" id="IPR003593">
    <property type="entry name" value="AAA+_ATPase"/>
</dbReference>
<dbReference type="InterPro" id="IPR050093">
    <property type="entry name" value="ABC_SmlMolc_Importer"/>
</dbReference>
<dbReference type="PANTHER" id="PTHR42781">
    <property type="entry name" value="SPERMIDINE/PUTRESCINE IMPORT ATP-BINDING PROTEIN POTA"/>
    <property type="match status" value="1"/>
</dbReference>
<evidence type="ECO:0000313" key="6">
    <source>
        <dbReference type="Proteomes" id="UP001429580"/>
    </source>
</evidence>
<evidence type="ECO:0000259" key="4">
    <source>
        <dbReference type="PROSITE" id="PS50893"/>
    </source>
</evidence>
<feature type="domain" description="ABC transporter" evidence="4">
    <location>
        <begin position="17"/>
        <end position="248"/>
    </location>
</feature>
<reference evidence="5 6" key="1">
    <citation type="submission" date="2020-03" db="EMBL/GenBank/DDBJ databases">
        <title>Genomic Encyclopedia of Type Strains, Phase IV (KMG-IV): sequencing the most valuable type-strain genomes for metagenomic binning, comparative biology and taxonomic classification.</title>
        <authorList>
            <person name="Goeker M."/>
        </authorList>
    </citation>
    <scope>NUCLEOTIDE SEQUENCE [LARGE SCALE GENOMIC DNA]</scope>
    <source>
        <strain evidence="5 6">DSM 103870</strain>
    </source>
</reference>
<gene>
    <name evidence="5" type="ORF">FHS82_002975</name>
</gene>
<dbReference type="Pfam" id="PF08402">
    <property type="entry name" value="TOBE_2"/>
    <property type="match status" value="1"/>
</dbReference>
<dbReference type="InterPro" id="IPR027417">
    <property type="entry name" value="P-loop_NTPase"/>
</dbReference>
<keyword evidence="6" id="KW-1185">Reference proteome</keyword>
<dbReference type="InterPro" id="IPR008995">
    <property type="entry name" value="Mo/tungstate-bd_C_term_dom"/>
</dbReference>
<dbReference type="SUPFAM" id="SSF50331">
    <property type="entry name" value="MOP-like"/>
    <property type="match status" value="1"/>
</dbReference>
<evidence type="ECO:0000256" key="2">
    <source>
        <dbReference type="ARBA" id="ARBA00022741"/>
    </source>
</evidence>
<dbReference type="Proteomes" id="UP001429580">
    <property type="component" value="Unassembled WGS sequence"/>
</dbReference>
<dbReference type="SUPFAM" id="SSF52540">
    <property type="entry name" value="P-loop containing nucleoside triphosphate hydrolases"/>
    <property type="match status" value="1"/>
</dbReference>
<keyword evidence="1" id="KW-0813">Transport</keyword>
<name>A0ABX0V413_9HYPH</name>